<accession>A0A8H6S9H1</accession>
<evidence type="ECO:0000313" key="1">
    <source>
        <dbReference type="EMBL" id="KAF7295460.1"/>
    </source>
</evidence>
<keyword evidence="2" id="KW-1185">Reference proteome</keyword>
<dbReference type="EMBL" id="JACAZF010000009">
    <property type="protein sequence ID" value="KAF7295460.1"/>
    <property type="molecule type" value="Genomic_DNA"/>
</dbReference>
<dbReference type="Gene3D" id="3.90.1140.10">
    <property type="entry name" value="Cyclic phosphodiesterase"/>
    <property type="match status" value="1"/>
</dbReference>
<dbReference type="PANTHER" id="PTHR28141:SF1">
    <property type="entry name" value="2',3'-CYCLIC-NUCLEOTIDE 3'-PHOSPHODIESTERASE"/>
    <property type="match status" value="1"/>
</dbReference>
<dbReference type="AlphaFoldDB" id="A0A8H6S9H1"/>
<proteinExistence type="predicted"/>
<dbReference type="InterPro" id="IPR012386">
    <property type="entry name" value="Cyclic-nucl_3Pdiesterase"/>
</dbReference>
<dbReference type="Pfam" id="PF07823">
    <property type="entry name" value="CPDase"/>
    <property type="match status" value="1"/>
</dbReference>
<evidence type="ECO:0000313" key="2">
    <source>
        <dbReference type="Proteomes" id="UP000636479"/>
    </source>
</evidence>
<dbReference type="GeneID" id="59349945"/>
<dbReference type="SUPFAM" id="SSF55144">
    <property type="entry name" value="LigT-like"/>
    <property type="match status" value="1"/>
</dbReference>
<reference evidence="1" key="1">
    <citation type="submission" date="2020-05" db="EMBL/GenBank/DDBJ databases">
        <title>Mycena genomes resolve the evolution of fungal bioluminescence.</title>
        <authorList>
            <person name="Tsai I.J."/>
        </authorList>
    </citation>
    <scope>NUCLEOTIDE SEQUENCE</scope>
    <source>
        <strain evidence="1">171206Taipei</strain>
    </source>
</reference>
<organism evidence="1 2">
    <name type="scientific">Mycena indigotica</name>
    <dbReference type="NCBI Taxonomy" id="2126181"/>
    <lineage>
        <taxon>Eukaryota</taxon>
        <taxon>Fungi</taxon>
        <taxon>Dikarya</taxon>
        <taxon>Basidiomycota</taxon>
        <taxon>Agaricomycotina</taxon>
        <taxon>Agaricomycetes</taxon>
        <taxon>Agaricomycetidae</taxon>
        <taxon>Agaricales</taxon>
        <taxon>Marasmiineae</taxon>
        <taxon>Mycenaceae</taxon>
        <taxon>Mycena</taxon>
    </lineage>
</organism>
<gene>
    <name evidence="1" type="ORF">MIND_01085800</name>
</gene>
<protein>
    <submittedName>
        <fullName evidence="1">Cyclic phosphodiesterase</fullName>
    </submittedName>
</protein>
<dbReference type="Proteomes" id="UP000636479">
    <property type="component" value="Unassembled WGS sequence"/>
</dbReference>
<dbReference type="PANTHER" id="PTHR28141">
    <property type="entry name" value="2',3'-CYCLIC-NUCLEOTIDE 3'-PHOSPHODIESTERASE"/>
    <property type="match status" value="1"/>
</dbReference>
<dbReference type="OrthoDB" id="514292at2759"/>
<name>A0A8H6S9H1_9AGAR</name>
<sequence>MGLTLWLVPNETEAQKLEAIMAIRPQAGTLINTSEASYPRFDPHVTLAALPRDPEPTLEGIQLALPVLSAPLNVVFDSIEIGDHYFRSVYAAVRPSPDLLALHGHIHQHLNISSPRTPKFPHLSLCYITDDHAATGERTRYYDALSTRTRTVDDRVRIDCSRDKPAEEAQDWLAGLQMVEIWVVRCDGPVETWVIEKKIPLQIES</sequence>
<dbReference type="GO" id="GO:0004113">
    <property type="term" value="F:2',3'-cyclic-nucleotide 3'-phosphodiesterase activity"/>
    <property type="evidence" value="ECO:0007669"/>
    <property type="project" value="TreeGrafter"/>
</dbReference>
<comment type="caution">
    <text evidence="1">The sequence shown here is derived from an EMBL/GenBank/DDBJ whole genome shotgun (WGS) entry which is preliminary data.</text>
</comment>
<dbReference type="GO" id="GO:0009187">
    <property type="term" value="P:cyclic nucleotide metabolic process"/>
    <property type="evidence" value="ECO:0007669"/>
    <property type="project" value="TreeGrafter"/>
</dbReference>
<dbReference type="InterPro" id="IPR009097">
    <property type="entry name" value="Cyclic_Pdiesterase"/>
</dbReference>
<dbReference type="RefSeq" id="XP_037216823.1">
    <property type="nucleotide sequence ID" value="XM_037367429.1"/>
</dbReference>